<evidence type="ECO:0000256" key="5">
    <source>
        <dbReference type="ARBA" id="ARBA00022741"/>
    </source>
</evidence>
<keyword evidence="4 10" id="KW-0479">Metal-binding</keyword>
<comment type="caution">
    <text evidence="12">The sequence shown here is derived from an EMBL/GenBank/DDBJ whole genome shotgun (WGS) entry which is preliminary data.</text>
</comment>
<dbReference type="Gene3D" id="3.40.50.1000">
    <property type="entry name" value="HAD superfamily/HAD-like"/>
    <property type="match status" value="1"/>
</dbReference>
<dbReference type="PANTHER" id="PTHR43520">
    <property type="entry name" value="ATP7, ISOFORM B"/>
    <property type="match status" value="1"/>
</dbReference>
<keyword evidence="5 10" id="KW-0547">Nucleotide-binding</keyword>
<dbReference type="SFLD" id="SFLDF00027">
    <property type="entry name" value="p-type_atpase"/>
    <property type="match status" value="1"/>
</dbReference>
<dbReference type="Gene3D" id="2.70.150.10">
    <property type="entry name" value="Calcium-transporting ATPase, cytoplasmic transduction domain A"/>
    <property type="match status" value="1"/>
</dbReference>
<dbReference type="PROSITE" id="PS00154">
    <property type="entry name" value="ATPASE_E1_E2"/>
    <property type="match status" value="1"/>
</dbReference>
<comment type="subcellular location">
    <subcellularLocation>
        <location evidence="10">Cell membrane</location>
    </subcellularLocation>
    <subcellularLocation>
        <location evidence="1">Endomembrane system</location>
        <topology evidence="1">Multi-pass membrane protein</topology>
    </subcellularLocation>
</comment>
<name>A0A7C5X1S0_9AQUI</name>
<dbReference type="SFLD" id="SFLDS00003">
    <property type="entry name" value="Haloacid_Dehalogenase"/>
    <property type="match status" value="1"/>
</dbReference>
<dbReference type="InterPro" id="IPR036412">
    <property type="entry name" value="HAD-like_sf"/>
</dbReference>
<evidence type="ECO:0000256" key="2">
    <source>
        <dbReference type="ARBA" id="ARBA00006024"/>
    </source>
</evidence>
<dbReference type="SUPFAM" id="SSF56784">
    <property type="entry name" value="HAD-like"/>
    <property type="match status" value="1"/>
</dbReference>
<dbReference type="InterPro" id="IPR001757">
    <property type="entry name" value="P_typ_ATPase"/>
</dbReference>
<protein>
    <submittedName>
        <fullName evidence="12">Heavy metal translocating P-type ATPase</fullName>
    </submittedName>
</protein>
<keyword evidence="10" id="KW-1003">Cell membrane</keyword>
<dbReference type="PROSITE" id="PS01229">
    <property type="entry name" value="COF_2"/>
    <property type="match status" value="1"/>
</dbReference>
<evidence type="ECO:0000256" key="8">
    <source>
        <dbReference type="ARBA" id="ARBA00022989"/>
    </source>
</evidence>
<dbReference type="SFLD" id="SFLDG00002">
    <property type="entry name" value="C1.7:_P-type_atpase_like"/>
    <property type="match status" value="1"/>
</dbReference>
<dbReference type="GO" id="GO:0055070">
    <property type="term" value="P:copper ion homeostasis"/>
    <property type="evidence" value="ECO:0007669"/>
    <property type="project" value="TreeGrafter"/>
</dbReference>
<dbReference type="PANTHER" id="PTHR43520:SF8">
    <property type="entry name" value="P-TYPE CU(+) TRANSPORTER"/>
    <property type="match status" value="1"/>
</dbReference>
<evidence type="ECO:0000256" key="3">
    <source>
        <dbReference type="ARBA" id="ARBA00022692"/>
    </source>
</evidence>
<comment type="similarity">
    <text evidence="2 10">Belongs to the cation transport ATPase (P-type) (TC 3.A.3) family. Type IB subfamily.</text>
</comment>
<dbReference type="NCBIfam" id="TIGR01494">
    <property type="entry name" value="ATPase_P-type"/>
    <property type="match status" value="1"/>
</dbReference>
<dbReference type="Pfam" id="PF00702">
    <property type="entry name" value="Hydrolase"/>
    <property type="match status" value="1"/>
</dbReference>
<evidence type="ECO:0000256" key="6">
    <source>
        <dbReference type="ARBA" id="ARBA00022840"/>
    </source>
</evidence>
<feature type="domain" description="P-type ATPase A" evidence="11">
    <location>
        <begin position="204"/>
        <end position="299"/>
    </location>
</feature>
<dbReference type="NCBIfam" id="TIGR01525">
    <property type="entry name" value="ATPase-IB_hvy"/>
    <property type="match status" value="1"/>
</dbReference>
<evidence type="ECO:0000256" key="7">
    <source>
        <dbReference type="ARBA" id="ARBA00022967"/>
    </source>
</evidence>
<gene>
    <name evidence="12" type="ORF">ENN04_00225</name>
</gene>
<dbReference type="SUPFAM" id="SSF81653">
    <property type="entry name" value="Calcium ATPase, transduction domain A"/>
    <property type="match status" value="1"/>
</dbReference>
<organism evidence="12">
    <name type="scientific">Thermocrinis ruber</name>
    <dbReference type="NCBI Taxonomy" id="75906"/>
    <lineage>
        <taxon>Bacteria</taxon>
        <taxon>Pseudomonadati</taxon>
        <taxon>Aquificota</taxon>
        <taxon>Aquificia</taxon>
        <taxon>Aquificales</taxon>
        <taxon>Aquificaceae</taxon>
        <taxon>Thermocrinis</taxon>
    </lineage>
</organism>
<keyword evidence="9" id="KW-0472">Membrane</keyword>
<keyword evidence="8" id="KW-1133">Transmembrane helix</keyword>
<dbReference type="InterPro" id="IPR059000">
    <property type="entry name" value="ATPase_P-type_domA"/>
</dbReference>
<dbReference type="InterPro" id="IPR027256">
    <property type="entry name" value="P-typ_ATPase_IB"/>
</dbReference>
<accession>A0A7C5X1S0</accession>
<dbReference type="InterPro" id="IPR023299">
    <property type="entry name" value="ATPase_P-typ_cyto_dom_N"/>
</dbReference>
<dbReference type="PRINTS" id="PR00119">
    <property type="entry name" value="CATATPASE"/>
</dbReference>
<reference evidence="12" key="1">
    <citation type="journal article" date="2020" name="mSystems">
        <title>Genome- and Community-Level Interaction Insights into Carbon Utilization and Element Cycling Functions of Hydrothermarchaeota in Hydrothermal Sediment.</title>
        <authorList>
            <person name="Zhou Z."/>
            <person name="Liu Y."/>
            <person name="Xu W."/>
            <person name="Pan J."/>
            <person name="Luo Z.H."/>
            <person name="Li M."/>
        </authorList>
    </citation>
    <scope>NUCLEOTIDE SEQUENCE [LARGE SCALE GENOMIC DNA]</scope>
    <source>
        <strain evidence="12">SpSt-114</strain>
    </source>
</reference>
<dbReference type="InterPro" id="IPR018303">
    <property type="entry name" value="ATPase_P-typ_P_site"/>
</dbReference>
<dbReference type="GO" id="GO:0016887">
    <property type="term" value="F:ATP hydrolysis activity"/>
    <property type="evidence" value="ECO:0007669"/>
    <property type="project" value="InterPro"/>
</dbReference>
<dbReference type="InterPro" id="IPR023214">
    <property type="entry name" value="HAD_sf"/>
</dbReference>
<keyword evidence="3" id="KW-0812">Transmembrane</keyword>
<keyword evidence="7" id="KW-1278">Translocase</keyword>
<evidence type="ECO:0000256" key="10">
    <source>
        <dbReference type="RuleBase" id="RU362081"/>
    </source>
</evidence>
<evidence type="ECO:0000259" key="11">
    <source>
        <dbReference type="Pfam" id="PF00122"/>
    </source>
</evidence>
<dbReference type="GO" id="GO:0043682">
    <property type="term" value="F:P-type divalent copper transporter activity"/>
    <property type="evidence" value="ECO:0007669"/>
    <property type="project" value="TreeGrafter"/>
</dbReference>
<evidence type="ECO:0000256" key="9">
    <source>
        <dbReference type="ARBA" id="ARBA00023136"/>
    </source>
</evidence>
<evidence type="ECO:0000256" key="1">
    <source>
        <dbReference type="ARBA" id="ARBA00004127"/>
    </source>
</evidence>
<dbReference type="GO" id="GO:0005524">
    <property type="term" value="F:ATP binding"/>
    <property type="evidence" value="ECO:0007669"/>
    <property type="project" value="UniProtKB-UniRule"/>
</dbReference>
<dbReference type="Pfam" id="PF00122">
    <property type="entry name" value="E1-E2_ATPase"/>
    <property type="match status" value="1"/>
</dbReference>
<dbReference type="InterPro" id="IPR044492">
    <property type="entry name" value="P_typ_ATPase_HD_dom"/>
</dbReference>
<evidence type="ECO:0000256" key="4">
    <source>
        <dbReference type="ARBA" id="ARBA00022723"/>
    </source>
</evidence>
<dbReference type="GO" id="GO:0005507">
    <property type="term" value="F:copper ion binding"/>
    <property type="evidence" value="ECO:0007669"/>
    <property type="project" value="TreeGrafter"/>
</dbReference>
<evidence type="ECO:0000313" key="12">
    <source>
        <dbReference type="EMBL" id="HHO73057.1"/>
    </source>
</evidence>
<keyword evidence="6 10" id="KW-0067">ATP-binding</keyword>
<dbReference type="InterPro" id="IPR008250">
    <property type="entry name" value="ATPase_P-typ_transduc_dom_A_sf"/>
</dbReference>
<dbReference type="AlphaFoldDB" id="A0A7C5X1S0"/>
<dbReference type="GO" id="GO:0012505">
    <property type="term" value="C:endomembrane system"/>
    <property type="evidence" value="ECO:0007669"/>
    <property type="project" value="UniProtKB-SubCell"/>
</dbReference>
<dbReference type="Gene3D" id="3.40.1110.10">
    <property type="entry name" value="Calcium-transporting ATPase, cytoplasmic domain N"/>
    <property type="match status" value="1"/>
</dbReference>
<dbReference type="GO" id="GO:0005886">
    <property type="term" value="C:plasma membrane"/>
    <property type="evidence" value="ECO:0007669"/>
    <property type="project" value="UniProtKB-SubCell"/>
</dbReference>
<proteinExistence type="inferred from homology"/>
<sequence length="695" mass="76050">MPIPYQIKRLRAGSLKVYSPLFSLLHHPEEVIKVFFERFGGVKEVSYSKSSGSITIRYEPSEFDLIGFINYLQTSTPELFLEDLSKEKVRVSPEKEGGDGFWFGVASLGLMLNLLPLPNPLLRGIALFSSLHVFRKAFNSLKRKKIDVHSLDASAIVLTSLSGSPFSAQLMAWLLSLGDYLEEKIERKAYSSIEALMEYRKDYAWLVVADGQAKKVRAEELKVGDIIVAYAGEKITADGEVIEGEALVNQASLTGESNPVLKKVGDKVYAGTFVEDGKLYIKVQAVGEDTVVAGIVKIIEQNIGEALSVQKRAEEFANRFVLPTMAIGLSAYALTRDLQRLSSVLIVDYHTGVHLSTPVGVLSAISQLAERGILVKSGSKLEILAKTDTFVMDKTGTLTVGHPRIMDVVGLSISEEEVLLYGASLEQRITHPVARAIVRLAEERGIPLLPRLDSKYHIGLGIEGVIDGKHFLLGSTRFMQKKRIKISQEIRELVDKFHSEGKSVLYLVQERKIVGLITFSDPLREEARDVVRALKSRGKRVILCTGDNEGVASYIAKTLGVDQFYARVFPAEKAQIVKKLREEGRIVAFVGDGVNDSPALTSANVGISLRSGTDIAIEVADVVIGDSLWHLLDVVDVSQGLIRKLSRIYTLNAIANTVGLVGSAFGLIGPSVATLINNGSTIALATYALKKIKEV</sequence>
<dbReference type="EMBL" id="DSAC01000003">
    <property type="protein sequence ID" value="HHO73057.1"/>
    <property type="molecule type" value="Genomic_DNA"/>
</dbReference>